<keyword evidence="4 11" id="KW-0808">Transferase</keyword>
<dbReference type="GO" id="GO:0005536">
    <property type="term" value="F:D-glucose binding"/>
    <property type="evidence" value="ECO:0007669"/>
    <property type="project" value="InterPro"/>
</dbReference>
<evidence type="ECO:0000256" key="6">
    <source>
        <dbReference type="ARBA" id="ARBA00022777"/>
    </source>
</evidence>
<evidence type="ECO:0000259" key="12">
    <source>
        <dbReference type="Pfam" id="PF00349"/>
    </source>
</evidence>
<dbReference type="InterPro" id="IPR043129">
    <property type="entry name" value="ATPase_NBD"/>
</dbReference>
<name>A0A7J7G3D2_CAMSI</name>
<comment type="catalytic activity">
    <reaction evidence="9">
        <text>a D-hexose + ATP = a D-hexose 6-phosphate + ADP + H(+)</text>
        <dbReference type="Rhea" id="RHEA:22740"/>
        <dbReference type="ChEBI" id="CHEBI:4194"/>
        <dbReference type="ChEBI" id="CHEBI:15378"/>
        <dbReference type="ChEBI" id="CHEBI:30616"/>
        <dbReference type="ChEBI" id="CHEBI:229467"/>
        <dbReference type="ChEBI" id="CHEBI:456216"/>
        <dbReference type="EC" id="2.7.1.1"/>
    </reaction>
    <physiologicalReaction direction="left-to-right" evidence="9">
        <dbReference type="Rhea" id="RHEA:22741"/>
    </physiologicalReaction>
</comment>
<evidence type="ECO:0000256" key="9">
    <source>
        <dbReference type="ARBA" id="ARBA00044613"/>
    </source>
</evidence>
<evidence type="ECO:0000313" key="14">
    <source>
        <dbReference type="EMBL" id="KAF5935199.1"/>
    </source>
</evidence>
<comment type="pathway">
    <text evidence="1">Carbohydrate degradation; glycolysis; D-glyceraldehyde 3-phosphate and glycerone phosphate from D-glucose: step 1/4.</text>
</comment>
<dbReference type="GO" id="GO:0005739">
    <property type="term" value="C:mitochondrion"/>
    <property type="evidence" value="ECO:0007669"/>
    <property type="project" value="TreeGrafter"/>
</dbReference>
<reference evidence="14 15" key="2">
    <citation type="submission" date="2020-07" db="EMBL/GenBank/DDBJ databases">
        <title>Genome assembly of wild tea tree DASZ reveals pedigree and selection history of tea varieties.</title>
        <authorList>
            <person name="Zhang W."/>
        </authorList>
    </citation>
    <scope>NUCLEOTIDE SEQUENCE [LARGE SCALE GENOMIC DNA]</scope>
    <source>
        <strain evidence="15">cv. G240</strain>
        <tissue evidence="14">Leaf</tissue>
    </source>
</reference>
<feature type="domain" description="Hexokinase N-terminal" evidence="12">
    <location>
        <begin position="41"/>
        <end position="240"/>
    </location>
</feature>
<dbReference type="UniPathway" id="UPA00242"/>
<evidence type="ECO:0000256" key="1">
    <source>
        <dbReference type="ARBA" id="ARBA00004888"/>
    </source>
</evidence>
<proteinExistence type="inferred from homology"/>
<dbReference type="PRINTS" id="PR00475">
    <property type="entry name" value="HEXOKINASE"/>
</dbReference>
<dbReference type="EMBL" id="JACBKZ010000013">
    <property type="protein sequence ID" value="KAF5935199.1"/>
    <property type="molecule type" value="Genomic_DNA"/>
</dbReference>
<evidence type="ECO:0000256" key="11">
    <source>
        <dbReference type="RuleBase" id="RU362007"/>
    </source>
</evidence>
<dbReference type="GO" id="GO:0005524">
    <property type="term" value="F:ATP binding"/>
    <property type="evidence" value="ECO:0007669"/>
    <property type="project" value="UniProtKB-UniRule"/>
</dbReference>
<sequence length="462" mass="49861">MGKVAVCAAAVCAAAVCAGAVLVVRHRMKCSGRWSQAMAILKEFEEKCGTPLSKLRQVADAMTVEMHAGLASEGGSKLKMIISYVDNLPTGDEKGLFYALDLGGTNFRVLRVQLGGRDNHVVKQEFDEVSIPPNLMIGTSDGLFDFIAEALKKFVDTEGEDFHLPPDRQRELGFTFSFPVKQTSIASGALIKWTKGFSIEEAVGQDVVAELTKAIERVGLDMRVAALVNDTIGTLAGGRYSNPDVIAAVILGTGTNAAYVERAHAIPKWHGLLPKSGDMIFEKMISGMYLGEILRVVLCKMAEEAAFFGDTVPPKLKVPFILRTPHMSAIHHDTTSDLRVVGSKLKDVLEISNTSLKTRKVVVELCDIISFRGARLAAAGILGILKKLGRDTLREGEKQRSVIALDGGLYEHYTKFRNAMEGTLKELLGEASGTIVIEHSNDGSGIGAALLAASHSQYLEES</sequence>
<dbReference type="SUPFAM" id="SSF53067">
    <property type="entry name" value="Actin-like ATPase domain"/>
    <property type="match status" value="2"/>
</dbReference>
<dbReference type="Gene3D" id="3.30.420.40">
    <property type="match status" value="1"/>
</dbReference>
<comment type="caution">
    <text evidence="14">The sequence shown here is derived from an EMBL/GenBank/DDBJ whole genome shotgun (WGS) entry which is preliminary data.</text>
</comment>
<evidence type="ECO:0000256" key="10">
    <source>
        <dbReference type="ARBA" id="ARBA00047905"/>
    </source>
</evidence>
<organism evidence="14 15">
    <name type="scientific">Camellia sinensis</name>
    <name type="common">Tea plant</name>
    <name type="synonym">Thea sinensis</name>
    <dbReference type="NCBI Taxonomy" id="4442"/>
    <lineage>
        <taxon>Eukaryota</taxon>
        <taxon>Viridiplantae</taxon>
        <taxon>Streptophyta</taxon>
        <taxon>Embryophyta</taxon>
        <taxon>Tracheophyta</taxon>
        <taxon>Spermatophyta</taxon>
        <taxon>Magnoliopsida</taxon>
        <taxon>eudicotyledons</taxon>
        <taxon>Gunneridae</taxon>
        <taxon>Pentapetalae</taxon>
        <taxon>asterids</taxon>
        <taxon>Ericales</taxon>
        <taxon>Theaceae</taxon>
        <taxon>Camellia</taxon>
    </lineage>
</organism>
<evidence type="ECO:0000256" key="7">
    <source>
        <dbReference type="ARBA" id="ARBA00022840"/>
    </source>
</evidence>
<reference evidence="15" key="1">
    <citation type="journal article" date="2020" name="Nat. Commun.">
        <title>Genome assembly of wild tea tree DASZ reveals pedigree and selection history of tea varieties.</title>
        <authorList>
            <person name="Zhang W."/>
            <person name="Zhang Y."/>
            <person name="Qiu H."/>
            <person name="Guo Y."/>
            <person name="Wan H."/>
            <person name="Zhang X."/>
            <person name="Scossa F."/>
            <person name="Alseekh S."/>
            <person name="Zhang Q."/>
            <person name="Wang P."/>
            <person name="Xu L."/>
            <person name="Schmidt M.H."/>
            <person name="Jia X."/>
            <person name="Li D."/>
            <person name="Zhu A."/>
            <person name="Guo F."/>
            <person name="Chen W."/>
            <person name="Ni D."/>
            <person name="Usadel B."/>
            <person name="Fernie A.R."/>
            <person name="Wen W."/>
        </authorList>
    </citation>
    <scope>NUCLEOTIDE SEQUENCE [LARGE SCALE GENOMIC DNA]</scope>
    <source>
        <strain evidence="15">cv. G240</strain>
    </source>
</reference>
<gene>
    <name evidence="14" type="ORF">HYC85_026328</name>
</gene>
<keyword evidence="8 11" id="KW-0324">Glycolysis</keyword>
<accession>A0A7J7G3D2</accession>
<evidence type="ECO:0000256" key="5">
    <source>
        <dbReference type="ARBA" id="ARBA00022741"/>
    </source>
</evidence>
<dbReference type="CDD" id="cd24020">
    <property type="entry name" value="ASKHA_NBD_HK_plant"/>
    <property type="match status" value="1"/>
</dbReference>
<dbReference type="PANTHER" id="PTHR19443:SF16">
    <property type="entry name" value="HEXOKINASE TYPE 1-RELATED"/>
    <property type="match status" value="1"/>
</dbReference>
<dbReference type="GO" id="GO:0008865">
    <property type="term" value="F:fructokinase activity"/>
    <property type="evidence" value="ECO:0007669"/>
    <property type="project" value="TreeGrafter"/>
</dbReference>
<evidence type="ECO:0000313" key="15">
    <source>
        <dbReference type="Proteomes" id="UP000593564"/>
    </source>
</evidence>
<dbReference type="GO" id="GO:0006096">
    <property type="term" value="P:glycolytic process"/>
    <property type="evidence" value="ECO:0007669"/>
    <property type="project" value="UniProtKB-UniPathway"/>
</dbReference>
<comment type="pathway">
    <text evidence="2">Carbohydrate metabolism; hexose metabolism.</text>
</comment>
<dbReference type="GO" id="GO:0006006">
    <property type="term" value="P:glucose metabolic process"/>
    <property type="evidence" value="ECO:0007669"/>
    <property type="project" value="TreeGrafter"/>
</dbReference>
<dbReference type="FunFam" id="3.30.420.40:FF:000034">
    <property type="entry name" value="Phosphotransferase"/>
    <property type="match status" value="1"/>
</dbReference>
<dbReference type="PANTHER" id="PTHR19443">
    <property type="entry name" value="HEXOKINASE"/>
    <property type="match status" value="1"/>
</dbReference>
<dbReference type="InterPro" id="IPR022672">
    <property type="entry name" value="Hexokinase_N"/>
</dbReference>
<dbReference type="UniPathway" id="UPA00109">
    <property type="reaction ID" value="UER00180"/>
</dbReference>
<evidence type="ECO:0000259" key="13">
    <source>
        <dbReference type="Pfam" id="PF03727"/>
    </source>
</evidence>
<dbReference type="InterPro" id="IPR001312">
    <property type="entry name" value="Hexokinase"/>
</dbReference>
<dbReference type="EC" id="2.7.1.-" evidence="11"/>
<dbReference type="AlphaFoldDB" id="A0A7J7G3D2"/>
<comment type="similarity">
    <text evidence="3 11">Belongs to the hexokinase family.</text>
</comment>
<keyword evidence="7 11" id="KW-0067">ATP-binding</keyword>
<keyword evidence="15" id="KW-1185">Reference proteome</keyword>
<evidence type="ECO:0000256" key="3">
    <source>
        <dbReference type="ARBA" id="ARBA00009225"/>
    </source>
</evidence>
<dbReference type="Pfam" id="PF03727">
    <property type="entry name" value="Hexokinase_2"/>
    <property type="match status" value="1"/>
</dbReference>
<dbReference type="Pfam" id="PF00349">
    <property type="entry name" value="Hexokinase_1"/>
    <property type="match status" value="1"/>
</dbReference>
<protein>
    <recommendedName>
        <fullName evidence="11">Phosphotransferase</fullName>
        <ecNumber evidence="11">2.7.1.-</ecNumber>
    </recommendedName>
</protein>
<dbReference type="PROSITE" id="PS51748">
    <property type="entry name" value="HEXOKINASE_2"/>
    <property type="match status" value="1"/>
</dbReference>
<dbReference type="InterPro" id="IPR022673">
    <property type="entry name" value="Hexokinase_C"/>
</dbReference>
<dbReference type="Proteomes" id="UP000593564">
    <property type="component" value="Unassembled WGS sequence"/>
</dbReference>
<evidence type="ECO:0000256" key="8">
    <source>
        <dbReference type="ARBA" id="ARBA00023152"/>
    </source>
</evidence>
<dbReference type="GO" id="GO:0005829">
    <property type="term" value="C:cytosol"/>
    <property type="evidence" value="ECO:0007669"/>
    <property type="project" value="TreeGrafter"/>
</dbReference>
<dbReference type="Gene3D" id="3.40.367.20">
    <property type="match status" value="2"/>
</dbReference>
<evidence type="ECO:0000256" key="4">
    <source>
        <dbReference type="ARBA" id="ARBA00022679"/>
    </source>
</evidence>
<evidence type="ECO:0000256" key="2">
    <source>
        <dbReference type="ARBA" id="ARBA00005028"/>
    </source>
</evidence>
<feature type="domain" description="Hexokinase C-terminal" evidence="13">
    <location>
        <begin position="275"/>
        <end position="453"/>
    </location>
</feature>
<dbReference type="GO" id="GO:0004340">
    <property type="term" value="F:glucokinase activity"/>
    <property type="evidence" value="ECO:0007669"/>
    <property type="project" value="TreeGrafter"/>
</dbReference>
<keyword evidence="6 11" id="KW-0418">Kinase</keyword>
<keyword evidence="5 11" id="KW-0547">Nucleotide-binding</keyword>
<dbReference type="GO" id="GO:0001678">
    <property type="term" value="P:intracellular glucose homeostasis"/>
    <property type="evidence" value="ECO:0007669"/>
    <property type="project" value="InterPro"/>
</dbReference>
<comment type="catalytic activity">
    <reaction evidence="10">
        <text>D-fructose + ATP = D-fructose 6-phosphate + ADP + H(+)</text>
        <dbReference type="Rhea" id="RHEA:16125"/>
        <dbReference type="ChEBI" id="CHEBI:15378"/>
        <dbReference type="ChEBI" id="CHEBI:30616"/>
        <dbReference type="ChEBI" id="CHEBI:37721"/>
        <dbReference type="ChEBI" id="CHEBI:61527"/>
        <dbReference type="ChEBI" id="CHEBI:456216"/>
        <dbReference type="EC" id="2.7.1.1"/>
    </reaction>
    <physiologicalReaction direction="left-to-right" evidence="10">
        <dbReference type="Rhea" id="RHEA:16126"/>
    </physiologicalReaction>
</comment>